<dbReference type="PROSITE" id="PS51318">
    <property type="entry name" value="TAT"/>
    <property type="match status" value="1"/>
</dbReference>
<evidence type="ECO:0000259" key="5">
    <source>
        <dbReference type="Pfam" id="PF09242"/>
    </source>
</evidence>
<dbReference type="Pfam" id="PF09242">
    <property type="entry name" value="FCSD-flav_bind"/>
    <property type="match status" value="1"/>
</dbReference>
<evidence type="ECO:0000313" key="8">
    <source>
        <dbReference type="Proteomes" id="UP000545507"/>
    </source>
</evidence>
<evidence type="ECO:0000256" key="1">
    <source>
        <dbReference type="ARBA" id="ARBA00022630"/>
    </source>
</evidence>
<evidence type="ECO:0000259" key="6">
    <source>
        <dbReference type="Pfam" id="PF21706"/>
    </source>
</evidence>
<dbReference type="GO" id="GO:0050660">
    <property type="term" value="F:flavin adenine dinucleotide binding"/>
    <property type="evidence" value="ECO:0007669"/>
    <property type="project" value="InterPro"/>
</dbReference>
<evidence type="ECO:0000256" key="3">
    <source>
        <dbReference type="SAM" id="MobiDB-lite"/>
    </source>
</evidence>
<dbReference type="PANTHER" id="PTHR43755">
    <property type="match status" value="1"/>
</dbReference>
<feature type="domain" description="FAD/NAD(P)-binding" evidence="4">
    <location>
        <begin position="66"/>
        <end position="177"/>
    </location>
</feature>
<feature type="domain" description="Flavocytochrome c sulphide dehydrogenase flavin-binding" evidence="5">
    <location>
        <begin position="383"/>
        <end position="449"/>
    </location>
</feature>
<dbReference type="Pfam" id="PF21706">
    <property type="entry name" value="FCSD_central"/>
    <property type="match status" value="1"/>
</dbReference>
<evidence type="ECO:0000256" key="2">
    <source>
        <dbReference type="ARBA" id="ARBA00022827"/>
    </source>
</evidence>
<sequence>MPSCASSRNGSPNNPAEEPTMNRRELLQALAAAGLGHLALPVRAQAQTTDAGGNPLAIPPASPKARVIVVGGGMAGTTFCKYMRMWGDAVDVTLVERFASFRSPILSNELLVGRRTSADLTFGYTALRDRYGVRVITSAVTEVDPVAAIVRLADGRTLSGDRVVLATGIEFDPMPGLTDANAMPHAWQGGAQAVLLKNQMAAMPANGTMVLTIPKTPYRCPPGPYERACTIADWMKVRKPRAKLIVLDANPDFVAHRDNFSNAFFGLHSQVIEYHTGVDVTFADVAQRTLHTSTGQIQGDVINLIRRQRAPAIVRRAGLATATERRFAPVDVLSYASTVAPRVHVIGDSSATTQPKAGHIANQEAKVCADALARIFGGGQPDPQPVTNSACYSTITATQAAWLTAVFQYDPVSRTMVPAPDSSAASVGWDREHFEEMEEWFDALMADSFA</sequence>
<dbReference type="InterPro" id="IPR049386">
    <property type="entry name" value="FCSD_central"/>
</dbReference>
<dbReference type="InterPro" id="IPR016156">
    <property type="entry name" value="FAD/NAD-linked_Rdtase_dimer_sf"/>
</dbReference>
<organism evidence="7 8">
    <name type="scientific">Hydrogenophaga aromaticivorans</name>
    <dbReference type="NCBI Taxonomy" id="2610898"/>
    <lineage>
        <taxon>Bacteria</taxon>
        <taxon>Pseudomonadati</taxon>
        <taxon>Pseudomonadota</taxon>
        <taxon>Betaproteobacteria</taxon>
        <taxon>Burkholderiales</taxon>
        <taxon>Comamonadaceae</taxon>
        <taxon>Hydrogenophaga</taxon>
    </lineage>
</organism>
<keyword evidence="2" id="KW-0274">FAD</keyword>
<reference evidence="7 8" key="1">
    <citation type="submission" date="2019-09" db="EMBL/GenBank/DDBJ databases">
        <title>Hydrogenophaga aromatica sp. nov., isolated from a para-xylene-degrading enrichment culture.</title>
        <authorList>
            <person name="Tancsics A."/>
            <person name="Banerjee S."/>
        </authorList>
    </citation>
    <scope>NUCLEOTIDE SEQUENCE [LARGE SCALE GENOMIC DNA]</scope>
    <source>
        <strain evidence="7 8">D2P1</strain>
    </source>
</reference>
<keyword evidence="1" id="KW-0285">Flavoprotein</keyword>
<dbReference type="Gene3D" id="3.90.760.10">
    <property type="entry name" value="Flavocytochrome c sulphide dehydrogenase, flavin-binding domain"/>
    <property type="match status" value="1"/>
</dbReference>
<dbReference type="SUPFAM" id="SSF55424">
    <property type="entry name" value="FAD/NAD-linked reductases, dimerisation (C-terminal) domain"/>
    <property type="match status" value="1"/>
</dbReference>
<keyword evidence="8" id="KW-1185">Reference proteome</keyword>
<dbReference type="GO" id="GO:0016491">
    <property type="term" value="F:oxidoreductase activity"/>
    <property type="evidence" value="ECO:0007669"/>
    <property type="project" value="InterPro"/>
</dbReference>
<dbReference type="Proteomes" id="UP000545507">
    <property type="component" value="Unassembled WGS sequence"/>
</dbReference>
<dbReference type="InterPro" id="IPR036188">
    <property type="entry name" value="FAD/NAD-bd_sf"/>
</dbReference>
<dbReference type="InterPro" id="IPR037092">
    <property type="entry name" value="FlavoCytC_S_DH_flav-bd_sf"/>
</dbReference>
<proteinExistence type="predicted"/>
<dbReference type="Gene3D" id="3.50.50.60">
    <property type="entry name" value="FAD/NAD(P)-binding domain"/>
    <property type="match status" value="2"/>
</dbReference>
<evidence type="ECO:0000259" key="4">
    <source>
        <dbReference type="Pfam" id="PF07992"/>
    </source>
</evidence>
<dbReference type="InterPro" id="IPR015323">
    <property type="entry name" value="FlavoCytC_S_DH_flav-bd"/>
</dbReference>
<protein>
    <submittedName>
        <fullName evidence="7">Pyridine nucleotide-disulfide oxidoreductase</fullName>
    </submittedName>
</protein>
<feature type="domain" description="Sulfide dehydrogenase [flavocytochrome c] flavoprotein chain central" evidence="6">
    <location>
        <begin position="194"/>
        <end position="305"/>
    </location>
</feature>
<dbReference type="SUPFAM" id="SSF51905">
    <property type="entry name" value="FAD/NAD(P)-binding domain"/>
    <property type="match status" value="2"/>
</dbReference>
<dbReference type="InterPro" id="IPR023753">
    <property type="entry name" value="FAD/NAD-binding_dom"/>
</dbReference>
<evidence type="ECO:0000313" key="7">
    <source>
        <dbReference type="EMBL" id="NWF47479.1"/>
    </source>
</evidence>
<name>A0A7Y8GZ08_9BURK</name>
<dbReference type="EMBL" id="VYGV01000016">
    <property type="protein sequence ID" value="NWF47479.1"/>
    <property type="molecule type" value="Genomic_DNA"/>
</dbReference>
<gene>
    <name evidence="7" type="ORF">F3K02_19825</name>
</gene>
<dbReference type="Pfam" id="PF07992">
    <property type="entry name" value="Pyr_redox_2"/>
    <property type="match status" value="1"/>
</dbReference>
<accession>A0A7Y8GZ08</accession>
<feature type="compositionally biased region" description="Polar residues" evidence="3">
    <location>
        <begin position="1"/>
        <end position="14"/>
    </location>
</feature>
<feature type="region of interest" description="Disordered" evidence="3">
    <location>
        <begin position="1"/>
        <end position="20"/>
    </location>
</feature>
<dbReference type="InterPro" id="IPR052541">
    <property type="entry name" value="SQRD"/>
</dbReference>
<dbReference type="PANTHER" id="PTHR43755:SF1">
    <property type="entry name" value="FAD-DEPENDENT PYRIDINE NUCLEOTIDE-DISULPHIDE OXIDOREDUCTASE"/>
    <property type="match status" value="1"/>
</dbReference>
<comment type="caution">
    <text evidence="7">The sequence shown here is derived from an EMBL/GenBank/DDBJ whole genome shotgun (WGS) entry which is preliminary data.</text>
</comment>
<dbReference type="AlphaFoldDB" id="A0A7Y8GZ08"/>
<dbReference type="InterPro" id="IPR006311">
    <property type="entry name" value="TAT_signal"/>
</dbReference>